<dbReference type="OrthoDB" id="9783941at2"/>
<feature type="chain" id="PRO_5012810038" description="TRAP-type C4-dicarboxylate transport system, periplasmic component" evidence="2">
    <location>
        <begin position="30"/>
        <end position="333"/>
    </location>
</feature>
<dbReference type="Gene3D" id="3.40.190.170">
    <property type="entry name" value="Bacterial extracellular solute-binding protein, family 7"/>
    <property type="match status" value="1"/>
</dbReference>
<dbReference type="EMBL" id="CP021435">
    <property type="protein sequence ID" value="ATJ82734.1"/>
    <property type="molecule type" value="Genomic_DNA"/>
</dbReference>
<dbReference type="AlphaFoldDB" id="A0A291P763"/>
<evidence type="ECO:0000256" key="1">
    <source>
        <dbReference type="ARBA" id="ARBA00022729"/>
    </source>
</evidence>
<proteinExistence type="predicted"/>
<protein>
    <recommendedName>
        <fullName evidence="5">TRAP-type C4-dicarboxylate transport system, periplasmic component</fullName>
    </recommendedName>
</protein>
<dbReference type="KEGG" id="hbe:BEI_1747"/>
<dbReference type="InterPro" id="IPR038404">
    <property type="entry name" value="TRAP_DctP_sf"/>
</dbReference>
<evidence type="ECO:0000256" key="2">
    <source>
        <dbReference type="SAM" id="SignalP"/>
    </source>
</evidence>
<dbReference type="InterPro" id="IPR018389">
    <property type="entry name" value="DctP_fam"/>
</dbReference>
<dbReference type="RefSeq" id="WP_097789137.1">
    <property type="nucleotide sequence ID" value="NZ_BAAADT010000002.1"/>
</dbReference>
<organism evidence="3 4">
    <name type="scientific">Halomonas beimenensis</name>
    <dbReference type="NCBI Taxonomy" id="475662"/>
    <lineage>
        <taxon>Bacteria</taxon>
        <taxon>Pseudomonadati</taxon>
        <taxon>Pseudomonadota</taxon>
        <taxon>Gammaproteobacteria</taxon>
        <taxon>Oceanospirillales</taxon>
        <taxon>Halomonadaceae</taxon>
        <taxon>Halomonas</taxon>
    </lineage>
</organism>
<reference evidence="3 4" key="1">
    <citation type="journal article" date="2017" name="Sci. Rep.">
        <title>Revealing the Saline Adaptation Strategies of the Halophilic Bacterium Halomonas beimenensis through High-throughput Omics and Transposon Mutagenesis Approaches.</title>
        <authorList>
            <person name="Chen Y.H."/>
            <person name="Lin S.S."/>
            <person name="Shyu Y.T."/>
        </authorList>
    </citation>
    <scope>NUCLEOTIDE SEQUENCE [LARGE SCALE GENOMIC DNA]</scope>
    <source>
        <strain evidence="3 4">NTU-111</strain>
    </source>
</reference>
<evidence type="ECO:0000313" key="4">
    <source>
        <dbReference type="Proteomes" id="UP000219993"/>
    </source>
</evidence>
<dbReference type="Proteomes" id="UP000219993">
    <property type="component" value="Chromosome"/>
</dbReference>
<keyword evidence="1 2" id="KW-0732">Signal</keyword>
<name>A0A291P763_9GAMM</name>
<keyword evidence="4" id="KW-1185">Reference proteome</keyword>
<dbReference type="PANTHER" id="PTHR33376">
    <property type="match status" value="1"/>
</dbReference>
<dbReference type="CDD" id="cd13602">
    <property type="entry name" value="PBP2_TRAP_BpDctp6_7"/>
    <property type="match status" value="1"/>
</dbReference>
<dbReference type="PANTHER" id="PTHR33376:SF4">
    <property type="entry name" value="SIALIC ACID-BINDING PERIPLASMIC PROTEIN SIAP"/>
    <property type="match status" value="1"/>
</dbReference>
<accession>A0A291P763</accession>
<sequence length="333" mass="36251">MTVRNALPRLASAVALGVSLATLGTGAQAATEWDMPTPYGDRTFHTVNIREFADDVREATDGELDITVHSNGSLIGHAEIKNSVRRGIVPIGELIMSRLANENPIFEVDSVPYLASSYEDARALWDASREVIAEELSEQGLRLLFAVPWPPQGIYTQEEVDEPEDLQNLSMRAYNAASERLAQLAGAVPTQVEVPDIPTAFSTGRVGAMITSPATGADTKAWDYLSHFNHAQLWLPKNMVIVSDRAFSRLDEATRQAVLDAAATAEERGWEMSRQETEDALTVLEDNGIQVSTPTPALAAKLEEIGATMTEEWAERAGEQGAAILEAYRASQE</sequence>
<dbReference type="GO" id="GO:0055085">
    <property type="term" value="P:transmembrane transport"/>
    <property type="evidence" value="ECO:0007669"/>
    <property type="project" value="InterPro"/>
</dbReference>
<dbReference type="Pfam" id="PF03480">
    <property type="entry name" value="DctP"/>
    <property type="match status" value="1"/>
</dbReference>
<dbReference type="NCBIfam" id="NF037995">
    <property type="entry name" value="TRAP_S1"/>
    <property type="match status" value="1"/>
</dbReference>
<gene>
    <name evidence="3" type="ORF">BEI_1747</name>
</gene>
<evidence type="ECO:0008006" key="5">
    <source>
        <dbReference type="Google" id="ProtNLM"/>
    </source>
</evidence>
<evidence type="ECO:0000313" key="3">
    <source>
        <dbReference type="EMBL" id="ATJ82734.1"/>
    </source>
</evidence>
<feature type="signal peptide" evidence="2">
    <location>
        <begin position="1"/>
        <end position="29"/>
    </location>
</feature>